<dbReference type="AlphaFoldDB" id="A0A8S2Z7L7"/>
<sequence>MVFDANKTIKRKSLHGIDRNTNTIASANAALY</sequence>
<proteinExistence type="predicted"/>
<protein>
    <submittedName>
        <fullName evidence="1">Uncharacterized protein</fullName>
    </submittedName>
</protein>
<accession>A0A8S2Z7L7</accession>
<reference evidence="1" key="1">
    <citation type="submission" date="2021-02" db="EMBL/GenBank/DDBJ databases">
        <authorList>
            <person name="Nowell W R."/>
        </authorList>
    </citation>
    <scope>NUCLEOTIDE SEQUENCE</scope>
</reference>
<organism evidence="1 2">
    <name type="scientific">Rotaria magnacalcarata</name>
    <dbReference type="NCBI Taxonomy" id="392030"/>
    <lineage>
        <taxon>Eukaryota</taxon>
        <taxon>Metazoa</taxon>
        <taxon>Spiralia</taxon>
        <taxon>Gnathifera</taxon>
        <taxon>Rotifera</taxon>
        <taxon>Eurotatoria</taxon>
        <taxon>Bdelloidea</taxon>
        <taxon>Philodinida</taxon>
        <taxon>Philodinidae</taxon>
        <taxon>Rotaria</taxon>
    </lineage>
</organism>
<dbReference type="EMBL" id="CAJOBI010106423">
    <property type="protein sequence ID" value="CAF4612390.1"/>
    <property type="molecule type" value="Genomic_DNA"/>
</dbReference>
<name>A0A8S2Z7L7_9BILA</name>
<evidence type="ECO:0000313" key="1">
    <source>
        <dbReference type="EMBL" id="CAF4612390.1"/>
    </source>
</evidence>
<feature type="non-terminal residue" evidence="1">
    <location>
        <position position="32"/>
    </location>
</feature>
<comment type="caution">
    <text evidence="1">The sequence shown here is derived from an EMBL/GenBank/DDBJ whole genome shotgun (WGS) entry which is preliminary data.</text>
</comment>
<gene>
    <name evidence="1" type="ORF">SMN809_LOCUS39536</name>
</gene>
<dbReference type="Proteomes" id="UP000676336">
    <property type="component" value="Unassembled WGS sequence"/>
</dbReference>
<evidence type="ECO:0000313" key="2">
    <source>
        <dbReference type="Proteomes" id="UP000676336"/>
    </source>
</evidence>